<evidence type="ECO:0000313" key="2">
    <source>
        <dbReference type="Proteomes" id="UP000016584"/>
    </source>
</evidence>
<accession>U2IZ06</accession>
<dbReference type="PATRIC" id="fig|1346330.5.peg.3571"/>
<sequence length="41" mass="4848">MPITKVNLDYQYSKLKNKIQKKKLFTAFESYLKLKFAYGAS</sequence>
<dbReference type="AlphaFoldDB" id="U2IZ06"/>
<keyword evidence="2" id="KW-1185">Reference proteome</keyword>
<organism evidence="1 2">
    <name type="scientific">Sphingobacterium paucimobilis HER1398</name>
    <dbReference type="NCBI Taxonomy" id="1346330"/>
    <lineage>
        <taxon>Bacteria</taxon>
        <taxon>Pseudomonadati</taxon>
        <taxon>Bacteroidota</taxon>
        <taxon>Sphingobacteriia</taxon>
        <taxon>Sphingobacteriales</taxon>
        <taxon>Sphingobacteriaceae</taxon>
        <taxon>Sphingobacterium</taxon>
    </lineage>
</organism>
<proteinExistence type="predicted"/>
<name>U2IZ06_9SPHI</name>
<protein>
    <submittedName>
        <fullName evidence="1">Uncharacterized protein</fullName>
    </submittedName>
</protein>
<dbReference type="Proteomes" id="UP000016584">
    <property type="component" value="Unassembled WGS sequence"/>
</dbReference>
<dbReference type="STRING" id="1346330.M472_04060"/>
<comment type="caution">
    <text evidence="1">The sequence shown here is derived from an EMBL/GenBank/DDBJ whole genome shotgun (WGS) entry which is preliminary data.</text>
</comment>
<evidence type="ECO:0000313" key="1">
    <source>
        <dbReference type="EMBL" id="ERJ57934.1"/>
    </source>
</evidence>
<gene>
    <name evidence="1" type="ORF">M472_04060</name>
</gene>
<dbReference type="EMBL" id="ATDL01000020">
    <property type="protein sequence ID" value="ERJ57934.1"/>
    <property type="molecule type" value="Genomic_DNA"/>
</dbReference>
<reference evidence="1 2" key="1">
    <citation type="journal article" date="2013" name="Genome Announc.">
        <title>The Draft Genome Sequence of Sphingomonas paucimobilis Strain HER1398 (Proteobacteria), Host to the Giant PAU Phage, Indicates That It Is a Member of the Genus Sphingobacterium (Bacteroidetes).</title>
        <authorList>
            <person name="White R.A.III."/>
            <person name="Suttle C.A."/>
        </authorList>
    </citation>
    <scope>NUCLEOTIDE SEQUENCE [LARGE SCALE GENOMIC DNA]</scope>
    <source>
        <strain evidence="1 2">HER1398</strain>
    </source>
</reference>